<dbReference type="InterPro" id="IPR031432">
    <property type="entry name" value="MGP1"/>
</dbReference>
<evidence type="ECO:0000313" key="2">
    <source>
        <dbReference type="Proteomes" id="UP000008141"/>
    </source>
</evidence>
<dbReference type="Pfam" id="PF15704">
    <property type="entry name" value="Mt_ATP_synt"/>
    <property type="match status" value="1"/>
</dbReference>
<dbReference type="GeneID" id="17353803"/>
<gene>
    <name evidence="1" type="ORF">CHLNCDRAFT_135689</name>
</gene>
<keyword evidence="2" id="KW-1185">Reference proteome</keyword>
<dbReference type="EMBL" id="GL433848">
    <property type="protein sequence ID" value="EFN54209.1"/>
    <property type="molecule type" value="Genomic_DNA"/>
</dbReference>
<evidence type="ECO:0000313" key="1">
    <source>
        <dbReference type="EMBL" id="EFN54209.1"/>
    </source>
</evidence>
<accession>E1ZIS5</accession>
<reference evidence="1 2" key="1">
    <citation type="journal article" date="2010" name="Plant Cell">
        <title>The Chlorella variabilis NC64A genome reveals adaptation to photosymbiosis, coevolution with viruses, and cryptic sex.</title>
        <authorList>
            <person name="Blanc G."/>
            <person name="Duncan G."/>
            <person name="Agarkova I."/>
            <person name="Borodovsky M."/>
            <person name="Gurnon J."/>
            <person name="Kuo A."/>
            <person name="Lindquist E."/>
            <person name="Lucas S."/>
            <person name="Pangilinan J."/>
            <person name="Polle J."/>
            <person name="Salamov A."/>
            <person name="Terry A."/>
            <person name="Yamada T."/>
            <person name="Dunigan D.D."/>
            <person name="Grigoriev I.V."/>
            <person name="Claverie J.M."/>
            <person name="Van Etten J.L."/>
        </authorList>
    </citation>
    <scope>NUCLEOTIDE SEQUENCE [LARGE SCALE GENOMIC DNA]</scope>
    <source>
        <strain evidence="1 2">NC64A</strain>
    </source>
</reference>
<sequence>MSLLAHFGRSGAKRLAPAGARALGQTEQFRQFAATPAQPAQDEDIVLSSFRQSQQQYQQLMQGLQNISLPLTGDDAAIKKYAADVEALKKQIGMPDVEDVISAELDYKFACTGYAVRQFVTEALESMSLGGSMAAAKAEIMAALDEAEKAGGGELDSANEKGWQVLTAKLGEIEKKYGLADKGKVREEAIFEMYKQHINQLRTTVLSDMNKARTDDLADIQPSLTGLKPKLV</sequence>
<dbReference type="OrthoDB" id="508070at2759"/>
<name>E1ZIS5_CHLVA</name>
<dbReference type="AlphaFoldDB" id="E1ZIS5"/>
<protein>
    <submittedName>
        <fullName evidence="1">Expressed protein</fullName>
    </submittedName>
</protein>
<dbReference type="RefSeq" id="XP_005846311.1">
    <property type="nucleotide sequence ID" value="XM_005846249.1"/>
</dbReference>
<organism evidence="2">
    <name type="scientific">Chlorella variabilis</name>
    <name type="common">Green alga</name>
    <dbReference type="NCBI Taxonomy" id="554065"/>
    <lineage>
        <taxon>Eukaryota</taxon>
        <taxon>Viridiplantae</taxon>
        <taxon>Chlorophyta</taxon>
        <taxon>core chlorophytes</taxon>
        <taxon>Trebouxiophyceae</taxon>
        <taxon>Chlorellales</taxon>
        <taxon>Chlorellaceae</taxon>
        <taxon>Chlorella clade</taxon>
        <taxon>Chlorella</taxon>
    </lineage>
</organism>
<dbReference type="PANTHER" id="PTHR36013">
    <property type="entry name" value="ATP SYNTHASE 24 KDA SUBUNIT, MITOCHONDRIAL-RELATED"/>
    <property type="match status" value="1"/>
</dbReference>
<dbReference type="PANTHER" id="PTHR36013:SF2">
    <property type="entry name" value="ATP SYNTHASE 24 KDA SUBUNIT, MITOCHONDRIAL-RELATED"/>
    <property type="match status" value="1"/>
</dbReference>
<dbReference type="InParanoid" id="E1ZIS5"/>
<dbReference type="FunCoup" id="E1ZIS5">
    <property type="interactions" value="808"/>
</dbReference>
<proteinExistence type="predicted"/>
<dbReference type="Proteomes" id="UP000008141">
    <property type="component" value="Unassembled WGS sequence"/>
</dbReference>
<dbReference type="KEGG" id="cvr:CHLNCDRAFT_135689"/>